<keyword evidence="14" id="KW-1185">Reference proteome</keyword>
<name>A0A7W6S144_9PROT</name>
<keyword evidence="6 10" id="KW-0735">Signal-anchor</keyword>
<comment type="caution">
    <text evidence="13">The sequence shown here is derived from an EMBL/GenBank/DDBJ whole genome shotgun (WGS) entry which is preliminary data.</text>
</comment>
<evidence type="ECO:0000256" key="8">
    <source>
        <dbReference type="ARBA" id="ARBA00023004"/>
    </source>
</evidence>
<comment type="subcellular location">
    <subcellularLocation>
        <location evidence="10">Cell membrane</location>
        <topology evidence="10">Single-pass type II membrane protein</topology>
    </subcellularLocation>
    <subcellularLocation>
        <location evidence="1">Membrane</location>
    </subcellularLocation>
</comment>
<evidence type="ECO:0000256" key="6">
    <source>
        <dbReference type="ARBA" id="ARBA00022968"/>
    </source>
</evidence>
<keyword evidence="4 10" id="KW-0479">Metal-binding</keyword>
<dbReference type="AlphaFoldDB" id="A0A7W6S144"/>
<keyword evidence="10" id="KW-1003">Cell membrane</keyword>
<dbReference type="HAMAP" id="MF_01959">
    <property type="entry name" value="CcmE"/>
    <property type="match status" value="1"/>
</dbReference>
<feature type="binding site" description="covalent" evidence="10 11">
    <location>
        <position position="121"/>
    </location>
    <ligand>
        <name>heme</name>
        <dbReference type="ChEBI" id="CHEBI:30413"/>
    </ligand>
</feature>
<evidence type="ECO:0000313" key="14">
    <source>
        <dbReference type="Proteomes" id="UP000555728"/>
    </source>
</evidence>
<accession>A0A7W6S144</accession>
<dbReference type="EMBL" id="JACIGI010000015">
    <property type="protein sequence ID" value="MBB4286299.1"/>
    <property type="molecule type" value="Genomic_DNA"/>
</dbReference>
<dbReference type="NCBIfam" id="NF009731">
    <property type="entry name" value="PRK13254.1-5"/>
    <property type="match status" value="1"/>
</dbReference>
<sequence length="178" mass="18746">MTRKKQRLYFIGLGMLALAGATALVLTAISDSLLYFYSPSDLEERPVADGQRFRLGGLVAEGSVDKAGDTVHFVVTDLVHEVPVTYTGILPDLFREGQGVVTEGRLNPGGTFQAANVLAKHDENYMPKEVADSLKETGLWKEGEGGYGDTGYGETGSDTGAGLTATPGAIQATSGGYP</sequence>
<feature type="compositionally biased region" description="Gly residues" evidence="12">
    <location>
        <begin position="145"/>
        <end position="154"/>
    </location>
</feature>
<comment type="function">
    <text evidence="10">Heme chaperone required for the biogenesis of c-type cytochromes. Transiently binds heme delivered by CcmC and transfers the heme to apo-cytochromes in a process facilitated by CcmF and CcmH.</text>
</comment>
<dbReference type="SUPFAM" id="SSF82093">
    <property type="entry name" value="Heme chaperone CcmE"/>
    <property type="match status" value="1"/>
</dbReference>
<dbReference type="Proteomes" id="UP000555728">
    <property type="component" value="Unassembled WGS sequence"/>
</dbReference>
<dbReference type="GO" id="GO:0005886">
    <property type="term" value="C:plasma membrane"/>
    <property type="evidence" value="ECO:0007669"/>
    <property type="project" value="UniProtKB-SubCell"/>
</dbReference>
<evidence type="ECO:0000256" key="12">
    <source>
        <dbReference type="SAM" id="MobiDB-lite"/>
    </source>
</evidence>
<feature type="topological domain" description="Cytoplasmic" evidence="10">
    <location>
        <begin position="1"/>
        <end position="7"/>
    </location>
</feature>
<evidence type="ECO:0000256" key="2">
    <source>
        <dbReference type="ARBA" id="ARBA00022617"/>
    </source>
</evidence>
<gene>
    <name evidence="10" type="primary">ccmE</name>
    <name evidence="10" type="synonym">cycJ</name>
    <name evidence="13" type="ORF">GGD88_002028</name>
</gene>
<keyword evidence="2 10" id="KW-0349">Heme</keyword>
<dbReference type="GO" id="GO:0017003">
    <property type="term" value="P:protein-heme linkage"/>
    <property type="evidence" value="ECO:0007669"/>
    <property type="project" value="UniProtKB-UniRule"/>
</dbReference>
<dbReference type="GO" id="GO:0020037">
    <property type="term" value="F:heme binding"/>
    <property type="evidence" value="ECO:0007669"/>
    <property type="project" value="InterPro"/>
</dbReference>
<evidence type="ECO:0000256" key="4">
    <source>
        <dbReference type="ARBA" id="ARBA00022723"/>
    </source>
</evidence>
<dbReference type="InterPro" id="IPR012340">
    <property type="entry name" value="NA-bd_OB-fold"/>
</dbReference>
<dbReference type="PANTHER" id="PTHR34128">
    <property type="entry name" value="CYTOCHROME C-TYPE BIOGENESIS PROTEIN CCME HOMOLOG, MITOCHONDRIAL"/>
    <property type="match status" value="1"/>
</dbReference>
<dbReference type="Pfam" id="PF03100">
    <property type="entry name" value="CcmE"/>
    <property type="match status" value="1"/>
</dbReference>
<dbReference type="GO" id="GO:0017004">
    <property type="term" value="P:cytochrome complex assembly"/>
    <property type="evidence" value="ECO:0007669"/>
    <property type="project" value="UniProtKB-KW"/>
</dbReference>
<keyword evidence="7 10" id="KW-1133">Transmembrane helix</keyword>
<dbReference type="Gene3D" id="2.40.50.140">
    <property type="entry name" value="Nucleic acid-binding proteins"/>
    <property type="match status" value="1"/>
</dbReference>
<feature type="region of interest" description="Disordered" evidence="12">
    <location>
        <begin position="142"/>
        <end position="178"/>
    </location>
</feature>
<reference evidence="13 14" key="1">
    <citation type="submission" date="2020-08" db="EMBL/GenBank/DDBJ databases">
        <title>Genome sequencing of Purple Non-Sulfur Bacteria from various extreme environments.</title>
        <authorList>
            <person name="Mayer M."/>
        </authorList>
    </citation>
    <scope>NUCLEOTIDE SEQUENCE [LARGE SCALE GENOMIC DNA]</scope>
    <source>
        <strain evidence="13 14">JA135</strain>
    </source>
</reference>
<evidence type="ECO:0000256" key="7">
    <source>
        <dbReference type="ARBA" id="ARBA00022989"/>
    </source>
</evidence>
<dbReference type="GO" id="GO:0046872">
    <property type="term" value="F:metal ion binding"/>
    <property type="evidence" value="ECO:0007669"/>
    <property type="project" value="UniProtKB-KW"/>
</dbReference>
<evidence type="ECO:0000256" key="11">
    <source>
        <dbReference type="PIRSR" id="PIRSR604329-50"/>
    </source>
</evidence>
<dbReference type="PANTHER" id="PTHR34128:SF2">
    <property type="entry name" value="CYTOCHROME C-TYPE BIOGENESIS PROTEIN CCME HOMOLOG, MITOCHONDRIAL"/>
    <property type="match status" value="1"/>
</dbReference>
<protein>
    <recommendedName>
        <fullName evidence="10">Cytochrome c-type biogenesis protein CcmE</fullName>
    </recommendedName>
    <alternativeName>
        <fullName evidence="10">Cytochrome c maturation protein E</fullName>
    </alternativeName>
    <alternativeName>
        <fullName evidence="10">Heme chaperone CcmE</fullName>
    </alternativeName>
</protein>
<proteinExistence type="inferred from homology"/>
<evidence type="ECO:0000256" key="1">
    <source>
        <dbReference type="ARBA" id="ARBA00004370"/>
    </source>
</evidence>
<keyword evidence="8 10" id="KW-0408">Iron</keyword>
<comment type="similarity">
    <text evidence="10">Belongs to the CcmE/CycJ family.</text>
</comment>
<dbReference type="InterPro" id="IPR004329">
    <property type="entry name" value="CcmE"/>
</dbReference>
<keyword evidence="3 10" id="KW-0812">Transmembrane</keyword>
<dbReference type="InterPro" id="IPR036127">
    <property type="entry name" value="CcmE-like_sf"/>
</dbReference>
<keyword evidence="5 10" id="KW-0201">Cytochrome c-type biogenesis</keyword>
<evidence type="ECO:0000256" key="5">
    <source>
        <dbReference type="ARBA" id="ARBA00022748"/>
    </source>
</evidence>
<keyword evidence="9 10" id="KW-0472">Membrane</keyword>
<evidence type="ECO:0000313" key="13">
    <source>
        <dbReference type="EMBL" id="MBB4286299.1"/>
    </source>
</evidence>
<dbReference type="NCBIfam" id="NF009727">
    <property type="entry name" value="PRK13254.1-1"/>
    <property type="match status" value="1"/>
</dbReference>
<evidence type="ECO:0000256" key="3">
    <source>
        <dbReference type="ARBA" id="ARBA00022692"/>
    </source>
</evidence>
<organism evidence="13 14">
    <name type="scientific">Roseospira goensis</name>
    <dbReference type="NCBI Taxonomy" id="391922"/>
    <lineage>
        <taxon>Bacteria</taxon>
        <taxon>Pseudomonadati</taxon>
        <taxon>Pseudomonadota</taxon>
        <taxon>Alphaproteobacteria</taxon>
        <taxon>Rhodospirillales</taxon>
        <taxon>Rhodospirillaceae</taxon>
        <taxon>Roseospira</taxon>
    </lineage>
</organism>
<feature type="binding site" description="axial binding residue" evidence="10 11">
    <location>
        <position position="125"/>
    </location>
    <ligand>
        <name>heme</name>
        <dbReference type="ChEBI" id="CHEBI:30413"/>
    </ligand>
    <ligandPart>
        <name>Fe</name>
        <dbReference type="ChEBI" id="CHEBI:18248"/>
    </ligandPart>
</feature>
<evidence type="ECO:0000256" key="10">
    <source>
        <dbReference type="HAMAP-Rule" id="MF_01959"/>
    </source>
</evidence>
<feature type="topological domain" description="Extracellular" evidence="10">
    <location>
        <begin position="29"/>
        <end position="178"/>
    </location>
</feature>
<evidence type="ECO:0000256" key="9">
    <source>
        <dbReference type="ARBA" id="ARBA00023136"/>
    </source>
</evidence>